<dbReference type="EMBL" id="JARLKZ010000006">
    <property type="protein sequence ID" value="MEC0240356.1"/>
    <property type="molecule type" value="Genomic_DNA"/>
</dbReference>
<evidence type="ECO:0000256" key="2">
    <source>
        <dbReference type="ARBA" id="ARBA00022801"/>
    </source>
</evidence>
<protein>
    <submittedName>
        <fullName evidence="5">NUDIX hydrolase</fullName>
    </submittedName>
</protein>
<organism evidence="5 6">
    <name type="scientific">Paenibacillus dokdonensis</name>
    <dbReference type="NCBI Taxonomy" id="2567944"/>
    <lineage>
        <taxon>Bacteria</taxon>
        <taxon>Bacillati</taxon>
        <taxon>Bacillota</taxon>
        <taxon>Bacilli</taxon>
        <taxon>Bacillales</taxon>
        <taxon>Paenibacillaceae</taxon>
        <taxon>Paenibacillus</taxon>
    </lineage>
</organism>
<dbReference type="GO" id="GO:0016787">
    <property type="term" value="F:hydrolase activity"/>
    <property type="evidence" value="ECO:0007669"/>
    <property type="project" value="UniProtKB-KW"/>
</dbReference>
<feature type="domain" description="Nudix hydrolase" evidence="4">
    <location>
        <begin position="2"/>
        <end position="129"/>
    </location>
</feature>
<dbReference type="InterPro" id="IPR020476">
    <property type="entry name" value="Nudix_hydrolase"/>
</dbReference>
<evidence type="ECO:0000313" key="6">
    <source>
        <dbReference type="Proteomes" id="UP001344632"/>
    </source>
</evidence>
<dbReference type="PROSITE" id="PS51462">
    <property type="entry name" value="NUDIX"/>
    <property type="match status" value="1"/>
</dbReference>
<dbReference type="InterPro" id="IPR015797">
    <property type="entry name" value="NUDIX_hydrolase-like_dom_sf"/>
</dbReference>
<evidence type="ECO:0000256" key="3">
    <source>
        <dbReference type="RuleBase" id="RU003476"/>
    </source>
</evidence>
<comment type="similarity">
    <text evidence="1 3">Belongs to the Nudix hydrolase family.</text>
</comment>
<accession>A0ABU6GQ11</accession>
<dbReference type="PANTHER" id="PTHR43736:SF1">
    <property type="entry name" value="DIHYDRONEOPTERIN TRIPHOSPHATE DIPHOSPHATASE"/>
    <property type="match status" value="1"/>
</dbReference>
<reference evidence="5 6" key="1">
    <citation type="submission" date="2023-03" db="EMBL/GenBank/DDBJ databases">
        <title>Bacillus Genome Sequencing.</title>
        <authorList>
            <person name="Dunlap C."/>
        </authorList>
    </citation>
    <scope>NUCLEOTIDE SEQUENCE [LARGE SCALE GENOMIC DNA]</scope>
    <source>
        <strain evidence="5 6">BD-525</strain>
    </source>
</reference>
<comment type="caution">
    <text evidence="5">The sequence shown here is derived from an EMBL/GenBank/DDBJ whole genome shotgun (WGS) entry which is preliminary data.</text>
</comment>
<dbReference type="InterPro" id="IPR000086">
    <property type="entry name" value="NUDIX_hydrolase_dom"/>
</dbReference>
<dbReference type="SUPFAM" id="SSF55811">
    <property type="entry name" value="Nudix"/>
    <property type="match status" value="1"/>
</dbReference>
<dbReference type="PANTHER" id="PTHR43736">
    <property type="entry name" value="ADP-RIBOSE PYROPHOSPHATASE"/>
    <property type="match status" value="1"/>
</dbReference>
<gene>
    <name evidence="5" type="ORF">P4H66_10890</name>
</gene>
<dbReference type="Pfam" id="PF00293">
    <property type="entry name" value="NUDIX"/>
    <property type="match status" value="1"/>
</dbReference>
<dbReference type="Gene3D" id="3.90.79.10">
    <property type="entry name" value="Nucleoside Triphosphate Pyrophosphohydrolase"/>
    <property type="match status" value="1"/>
</dbReference>
<dbReference type="InterPro" id="IPR020084">
    <property type="entry name" value="NUDIX_hydrolase_CS"/>
</dbReference>
<name>A0ABU6GQ11_9BACL</name>
<dbReference type="CDD" id="cd02883">
    <property type="entry name" value="NUDIX_Hydrolase"/>
    <property type="match status" value="1"/>
</dbReference>
<evidence type="ECO:0000313" key="5">
    <source>
        <dbReference type="EMBL" id="MEC0240356.1"/>
    </source>
</evidence>
<evidence type="ECO:0000259" key="4">
    <source>
        <dbReference type="PROSITE" id="PS51462"/>
    </source>
</evidence>
<evidence type="ECO:0000256" key="1">
    <source>
        <dbReference type="ARBA" id="ARBA00005582"/>
    </source>
</evidence>
<dbReference type="Proteomes" id="UP001344632">
    <property type="component" value="Unassembled WGS sequence"/>
</dbReference>
<sequence length="141" mass="16197">MQRVDVVYSLITNEAKTKVLMVKNKDNERWTLPGGAVEKNETLEMAAVREAQEETGLDIKVFGVVAVNELFMEEKQEHVVFFTFRAEIINGHEEIIRPDEILEIGWINLEQADELMPYYQGGLSAVVKKNIEVDYFYEGNV</sequence>
<dbReference type="RefSeq" id="WP_326088008.1">
    <property type="nucleotide sequence ID" value="NZ_JARLKZ010000006.1"/>
</dbReference>
<proteinExistence type="inferred from homology"/>
<keyword evidence="2 3" id="KW-0378">Hydrolase</keyword>
<keyword evidence="6" id="KW-1185">Reference proteome</keyword>
<dbReference type="PRINTS" id="PR00502">
    <property type="entry name" value="NUDIXFAMILY"/>
</dbReference>
<dbReference type="PROSITE" id="PS00893">
    <property type="entry name" value="NUDIX_BOX"/>
    <property type="match status" value="1"/>
</dbReference>